<dbReference type="EMBL" id="VEVO01000003">
    <property type="protein sequence ID" value="KAF0044228.1"/>
    <property type="molecule type" value="Genomic_DNA"/>
</dbReference>
<dbReference type="Proteomes" id="UP000438429">
    <property type="component" value="Unassembled WGS sequence"/>
</dbReference>
<dbReference type="AlphaFoldDB" id="A0A6A4TIB9"/>
<gene>
    <name evidence="1" type="ORF">F2P81_003386</name>
</gene>
<evidence type="ECO:0000313" key="1">
    <source>
        <dbReference type="EMBL" id="KAF0044228.1"/>
    </source>
</evidence>
<comment type="caution">
    <text evidence="1">The sequence shown here is derived from an EMBL/GenBank/DDBJ whole genome shotgun (WGS) entry which is preliminary data.</text>
</comment>
<proteinExistence type="predicted"/>
<evidence type="ECO:0000313" key="2">
    <source>
        <dbReference type="Proteomes" id="UP000438429"/>
    </source>
</evidence>
<sequence>MRTKVLHRFTANRLYRLHVPLTESTRIVIPVKSLVQEMVRWIDIIYNFKRRHVDSHHQSTVSSHHEKNQTISLWVDVGEVTDDIVAFTHKCPG</sequence>
<organism evidence="1 2">
    <name type="scientific">Scophthalmus maximus</name>
    <name type="common">Turbot</name>
    <name type="synonym">Psetta maxima</name>
    <dbReference type="NCBI Taxonomy" id="52904"/>
    <lineage>
        <taxon>Eukaryota</taxon>
        <taxon>Metazoa</taxon>
        <taxon>Chordata</taxon>
        <taxon>Craniata</taxon>
        <taxon>Vertebrata</taxon>
        <taxon>Euteleostomi</taxon>
        <taxon>Actinopterygii</taxon>
        <taxon>Neopterygii</taxon>
        <taxon>Teleostei</taxon>
        <taxon>Neoteleostei</taxon>
        <taxon>Acanthomorphata</taxon>
        <taxon>Carangaria</taxon>
        <taxon>Pleuronectiformes</taxon>
        <taxon>Pleuronectoidei</taxon>
        <taxon>Scophthalmidae</taxon>
        <taxon>Scophthalmus</taxon>
    </lineage>
</organism>
<reference evidence="1 2" key="1">
    <citation type="submission" date="2019-06" db="EMBL/GenBank/DDBJ databases">
        <title>Draft genomes of female and male turbot (Scophthalmus maximus).</title>
        <authorList>
            <person name="Xu H."/>
            <person name="Xu X.-W."/>
            <person name="Shao C."/>
            <person name="Chen S."/>
        </authorList>
    </citation>
    <scope>NUCLEOTIDE SEQUENCE [LARGE SCALE GENOMIC DNA]</scope>
    <source>
        <strain evidence="1">Ysfricsl-2016a</strain>
        <tissue evidence="1">Blood</tissue>
    </source>
</reference>
<protein>
    <submittedName>
        <fullName evidence="1">Uncharacterized protein</fullName>
    </submittedName>
</protein>
<accession>A0A6A4TIB9</accession>
<name>A0A6A4TIB9_SCOMX</name>